<dbReference type="InterPro" id="IPR013762">
    <property type="entry name" value="Integrase-like_cat_sf"/>
</dbReference>
<dbReference type="InterPro" id="IPR050808">
    <property type="entry name" value="Phage_Integrase"/>
</dbReference>
<dbReference type="Pfam" id="PF13356">
    <property type="entry name" value="Arm-DNA-bind_3"/>
    <property type="match status" value="1"/>
</dbReference>
<keyword evidence="2" id="KW-0229">DNA integration</keyword>
<dbReference type="Proteomes" id="UP000253061">
    <property type="component" value="Unassembled WGS sequence"/>
</dbReference>
<dbReference type="CDD" id="cd00796">
    <property type="entry name" value="INT_Rci_Hp1_C"/>
    <property type="match status" value="1"/>
</dbReference>
<protein>
    <recommendedName>
        <fullName evidence="5">Tyr recombinase domain-containing protein</fullName>
    </recommendedName>
</protein>
<evidence type="ECO:0000256" key="4">
    <source>
        <dbReference type="ARBA" id="ARBA00023172"/>
    </source>
</evidence>
<comment type="similarity">
    <text evidence="1">Belongs to the 'phage' integrase family.</text>
</comment>
<evidence type="ECO:0000256" key="1">
    <source>
        <dbReference type="ARBA" id="ARBA00008857"/>
    </source>
</evidence>
<dbReference type="Gene3D" id="1.10.443.10">
    <property type="entry name" value="Intergrase catalytic core"/>
    <property type="match status" value="1"/>
</dbReference>
<comment type="caution">
    <text evidence="6">The sequence shown here is derived from an EMBL/GenBank/DDBJ whole genome shotgun (WGS) entry which is preliminary data.</text>
</comment>
<evidence type="ECO:0000256" key="3">
    <source>
        <dbReference type="ARBA" id="ARBA00023125"/>
    </source>
</evidence>
<accession>A0A367VJM6</accession>
<dbReference type="InterPro" id="IPR011010">
    <property type="entry name" value="DNA_brk_join_enz"/>
</dbReference>
<evidence type="ECO:0000256" key="2">
    <source>
        <dbReference type="ARBA" id="ARBA00022908"/>
    </source>
</evidence>
<dbReference type="AlphaFoldDB" id="A0A367VJM6"/>
<dbReference type="PANTHER" id="PTHR30629">
    <property type="entry name" value="PROPHAGE INTEGRASE"/>
    <property type="match status" value="1"/>
</dbReference>
<keyword evidence="3" id="KW-0238">DNA-binding</keyword>
<proteinExistence type="inferred from homology"/>
<evidence type="ECO:0000313" key="7">
    <source>
        <dbReference type="Proteomes" id="UP000253061"/>
    </source>
</evidence>
<dbReference type="EMBL" id="JPWB01000001">
    <property type="protein sequence ID" value="RCK25366.1"/>
    <property type="molecule type" value="Genomic_DNA"/>
</dbReference>
<feature type="domain" description="Tyr recombinase" evidence="5">
    <location>
        <begin position="205"/>
        <end position="402"/>
    </location>
</feature>
<gene>
    <name evidence="6" type="ORF">TH6_01745</name>
</gene>
<dbReference type="GO" id="GO:0006310">
    <property type="term" value="P:DNA recombination"/>
    <property type="evidence" value="ECO:0007669"/>
    <property type="project" value="UniProtKB-KW"/>
</dbReference>
<dbReference type="GO" id="GO:0003677">
    <property type="term" value="F:DNA binding"/>
    <property type="evidence" value="ECO:0007669"/>
    <property type="project" value="UniProtKB-KW"/>
</dbReference>
<reference evidence="6 7" key="1">
    <citation type="submission" date="2014-07" db="EMBL/GenBank/DDBJ databases">
        <title>Draft genome sequence of Thalassospira profundimaris R8-17.</title>
        <authorList>
            <person name="Lai Q."/>
            <person name="Shao Z."/>
        </authorList>
    </citation>
    <scope>NUCLEOTIDE SEQUENCE [LARGE SCALE GENOMIC DNA]</scope>
    <source>
        <strain evidence="6 7">R8-17</strain>
    </source>
</reference>
<evidence type="ECO:0000313" key="6">
    <source>
        <dbReference type="EMBL" id="RCK25366.1"/>
    </source>
</evidence>
<dbReference type="InterPro" id="IPR025166">
    <property type="entry name" value="Integrase_DNA_bind_dom"/>
</dbReference>
<name>A0A367VJM6_9PROT</name>
<dbReference type="SUPFAM" id="SSF56349">
    <property type="entry name" value="DNA breaking-rejoining enzymes"/>
    <property type="match status" value="1"/>
</dbReference>
<dbReference type="GO" id="GO:0015074">
    <property type="term" value="P:DNA integration"/>
    <property type="evidence" value="ECO:0007669"/>
    <property type="project" value="UniProtKB-KW"/>
</dbReference>
<dbReference type="PROSITE" id="PS51898">
    <property type="entry name" value="TYR_RECOMBINASE"/>
    <property type="match status" value="1"/>
</dbReference>
<dbReference type="InterPro" id="IPR038488">
    <property type="entry name" value="Integrase_DNA-bd_sf"/>
</dbReference>
<dbReference type="RefSeq" id="WP_062956550.1">
    <property type="nucleotide sequence ID" value="NZ_JPWB01000001.1"/>
</dbReference>
<dbReference type="PANTHER" id="PTHR30629:SF2">
    <property type="entry name" value="PROPHAGE INTEGRASE INTS-RELATED"/>
    <property type="match status" value="1"/>
</dbReference>
<dbReference type="Gene3D" id="3.30.160.390">
    <property type="entry name" value="Integrase, DNA-binding domain"/>
    <property type="match status" value="1"/>
</dbReference>
<dbReference type="InterPro" id="IPR010998">
    <property type="entry name" value="Integrase_recombinase_N"/>
</dbReference>
<dbReference type="Pfam" id="PF00589">
    <property type="entry name" value="Phage_integrase"/>
    <property type="match status" value="1"/>
</dbReference>
<dbReference type="InterPro" id="IPR002104">
    <property type="entry name" value="Integrase_catalytic"/>
</dbReference>
<sequence length="417" mass="48115">MTGRKQSLSNLTCKNAAPEGKEYVVWDTQTKGFFLKVSPTGRKTFGLYYRTSTGKQRRPKIGSFPEIKTSAAREIAQRWLYEVAVGNDPSADRSEARNSAEMTVRDLANRHMREHVQVKKKEGESQSNDERNLRLHILPAIGDRKVSEIEHDDIFKLHRQLQAKYTVNGNRVVSLLSKMFNNAELWKMRDYGSNPCRFIQLDLEEERERDLEDWEWIALAKALDEYEKYQLGNVAICWLIRLIIFTGTRRGEIMNAPLSAIDMKREVLIPLDHKGSTLGRSRKKKRKEIVLNSFALDVIEDRLKHPQWKDNPWLIPGRPATAADGSTIHKHMINPKKPWEKIKKMAGITDLRIHDLRHAFATVGIDDNIDMTMIQKLLGHSKIETTMRYAHRRHDAQRKTQDRIANAISARMRGSGS</sequence>
<organism evidence="6 7">
    <name type="scientific">Thalassospira profundimaris</name>
    <dbReference type="NCBI Taxonomy" id="502049"/>
    <lineage>
        <taxon>Bacteria</taxon>
        <taxon>Pseudomonadati</taxon>
        <taxon>Pseudomonadota</taxon>
        <taxon>Alphaproteobacteria</taxon>
        <taxon>Rhodospirillales</taxon>
        <taxon>Thalassospiraceae</taxon>
        <taxon>Thalassospira</taxon>
    </lineage>
</organism>
<keyword evidence="4" id="KW-0233">DNA recombination</keyword>
<evidence type="ECO:0000259" key="5">
    <source>
        <dbReference type="PROSITE" id="PS51898"/>
    </source>
</evidence>
<dbReference type="Gene3D" id="1.10.150.130">
    <property type="match status" value="1"/>
</dbReference>